<dbReference type="GO" id="GO:0009966">
    <property type="term" value="P:regulation of signal transduction"/>
    <property type="evidence" value="ECO:0007669"/>
    <property type="project" value="InterPro"/>
</dbReference>
<name>A0AAD4GN95_ASPNN</name>
<reference evidence="2" key="1">
    <citation type="journal article" date="2019" name="Beilstein J. Org. Chem.">
        <title>Nanangenines: drimane sesquiterpenoids as the dominant metabolite cohort of a novel Australian fungus, Aspergillus nanangensis.</title>
        <authorList>
            <person name="Lacey H.J."/>
            <person name="Gilchrist C.L.M."/>
            <person name="Crombie A."/>
            <person name="Kalaitzis J.A."/>
            <person name="Vuong D."/>
            <person name="Rutledge P.J."/>
            <person name="Turner P."/>
            <person name="Pitt J.I."/>
            <person name="Lacey E."/>
            <person name="Chooi Y.H."/>
            <person name="Piggott A.M."/>
        </authorList>
    </citation>
    <scope>NUCLEOTIDE SEQUENCE</scope>
    <source>
        <strain evidence="2">MST-FP2251</strain>
    </source>
</reference>
<dbReference type="EMBL" id="VCAU01000140">
    <property type="protein sequence ID" value="KAF9883934.1"/>
    <property type="molecule type" value="Genomic_DNA"/>
</dbReference>
<dbReference type="Gene3D" id="6.10.250.1050">
    <property type="match status" value="1"/>
</dbReference>
<evidence type="ECO:0008006" key="4">
    <source>
        <dbReference type="Google" id="ProtNLM"/>
    </source>
</evidence>
<dbReference type="GO" id="GO:0004864">
    <property type="term" value="F:protein phosphatase inhibitor activity"/>
    <property type="evidence" value="ECO:0007669"/>
    <property type="project" value="InterPro"/>
</dbReference>
<dbReference type="PANTHER" id="PTHR12398">
    <property type="entry name" value="PROTEIN PHOSPHATASE INHIBITOR"/>
    <property type="match status" value="1"/>
</dbReference>
<dbReference type="PANTHER" id="PTHR12398:SF20">
    <property type="entry name" value="PROTEIN PHOSPHATASE 1 REGULATORY INHIBITOR SUBUNIT 2"/>
    <property type="match status" value="1"/>
</dbReference>
<feature type="compositionally biased region" description="Acidic residues" evidence="1">
    <location>
        <begin position="260"/>
        <end position="271"/>
    </location>
</feature>
<protein>
    <recommendedName>
        <fullName evidence="4">Glc8 protein</fullName>
    </recommendedName>
</protein>
<gene>
    <name evidence="2" type="ORF">FE257_002616</name>
</gene>
<feature type="compositionally biased region" description="Basic and acidic residues" evidence="1">
    <location>
        <begin position="85"/>
        <end position="97"/>
    </location>
</feature>
<accession>A0AAD4GN95</accession>
<reference evidence="2" key="2">
    <citation type="submission" date="2020-02" db="EMBL/GenBank/DDBJ databases">
        <authorList>
            <person name="Gilchrist C.L.M."/>
            <person name="Chooi Y.-H."/>
        </authorList>
    </citation>
    <scope>NUCLEOTIDE SEQUENCE</scope>
    <source>
        <strain evidence="2">MST-FP2251</strain>
    </source>
</reference>
<dbReference type="Proteomes" id="UP001194746">
    <property type="component" value="Unassembled WGS sequence"/>
</dbReference>
<feature type="region of interest" description="Disordered" evidence="1">
    <location>
        <begin position="1"/>
        <end position="97"/>
    </location>
</feature>
<organism evidence="2 3">
    <name type="scientific">Aspergillus nanangensis</name>
    <dbReference type="NCBI Taxonomy" id="2582783"/>
    <lineage>
        <taxon>Eukaryota</taxon>
        <taxon>Fungi</taxon>
        <taxon>Dikarya</taxon>
        <taxon>Ascomycota</taxon>
        <taxon>Pezizomycotina</taxon>
        <taxon>Eurotiomycetes</taxon>
        <taxon>Eurotiomycetidae</taxon>
        <taxon>Eurotiales</taxon>
        <taxon>Aspergillaceae</taxon>
        <taxon>Aspergillus</taxon>
        <taxon>Aspergillus subgen. Circumdati</taxon>
    </lineage>
</organism>
<evidence type="ECO:0000313" key="2">
    <source>
        <dbReference type="EMBL" id="KAF9883934.1"/>
    </source>
</evidence>
<feature type="compositionally biased region" description="Low complexity" evidence="1">
    <location>
        <begin position="66"/>
        <end position="77"/>
    </location>
</feature>
<sequence length="293" mass="32350">MAHTMEHANKRPKGILKNPSTSAIPQAPPQLHEPLVVPQSSVGDAADTKELTLQNTLQNAGRRRSSSAVPGASSSRRQSVAGIHGEQDDNSPRLKWDEANLYLTEQDKTAKMKIDEPKTPFAPHYDPAEDDEEMRLAEAEESLINVHGVVVDELDKSPARKAVAEDDIPDLELGEPEEMVATNAGNDRIVRDRSLSNESHRSDRHVVVGGSEPNGEAGPDADHLLSPAEAKEKHREFEQHRKKHYEMRNIKELLAHPENLDEMDEDEDEGESTTPAIPPPVPQIPGQFLNGKK</sequence>
<feature type="compositionally biased region" description="Basic and acidic residues" evidence="1">
    <location>
        <begin position="108"/>
        <end position="118"/>
    </location>
</feature>
<evidence type="ECO:0000256" key="1">
    <source>
        <dbReference type="SAM" id="MobiDB-lite"/>
    </source>
</evidence>
<feature type="compositionally biased region" description="Basic and acidic residues" evidence="1">
    <location>
        <begin position="188"/>
        <end position="206"/>
    </location>
</feature>
<proteinExistence type="predicted"/>
<feature type="region of interest" description="Disordered" evidence="1">
    <location>
        <begin position="254"/>
        <end position="293"/>
    </location>
</feature>
<feature type="region of interest" description="Disordered" evidence="1">
    <location>
        <begin position="108"/>
        <end position="127"/>
    </location>
</feature>
<evidence type="ECO:0000313" key="3">
    <source>
        <dbReference type="Proteomes" id="UP001194746"/>
    </source>
</evidence>
<dbReference type="Pfam" id="PF04979">
    <property type="entry name" value="IPP-2"/>
    <property type="match status" value="1"/>
</dbReference>
<dbReference type="AlphaFoldDB" id="A0AAD4GN95"/>
<keyword evidence="3" id="KW-1185">Reference proteome</keyword>
<feature type="region of interest" description="Disordered" evidence="1">
    <location>
        <begin position="181"/>
        <end position="223"/>
    </location>
</feature>
<dbReference type="InterPro" id="IPR007062">
    <property type="entry name" value="PPI-2"/>
</dbReference>
<comment type="caution">
    <text evidence="2">The sequence shown here is derived from an EMBL/GenBank/DDBJ whole genome shotgun (WGS) entry which is preliminary data.</text>
</comment>